<dbReference type="GO" id="GO:0016042">
    <property type="term" value="P:lipid catabolic process"/>
    <property type="evidence" value="ECO:0007669"/>
    <property type="project" value="UniProtKB-UniRule"/>
</dbReference>
<keyword evidence="1 4" id="KW-0378">Hydrolase</keyword>
<evidence type="ECO:0000313" key="8">
    <source>
        <dbReference type="Proteomes" id="UP000255283"/>
    </source>
</evidence>
<feature type="active site" description="Proton acceptor" evidence="4">
    <location>
        <position position="239"/>
    </location>
</feature>
<keyword evidence="2 4" id="KW-0442">Lipid degradation</keyword>
<evidence type="ECO:0000256" key="1">
    <source>
        <dbReference type="ARBA" id="ARBA00022801"/>
    </source>
</evidence>
<organism evidence="7 8">
    <name type="scientific">Segatella buccae</name>
    <dbReference type="NCBI Taxonomy" id="28126"/>
    <lineage>
        <taxon>Bacteria</taxon>
        <taxon>Pseudomonadati</taxon>
        <taxon>Bacteroidota</taxon>
        <taxon>Bacteroidia</taxon>
        <taxon>Bacteroidales</taxon>
        <taxon>Prevotellaceae</taxon>
        <taxon>Segatella</taxon>
    </lineage>
</organism>
<evidence type="ECO:0000259" key="6">
    <source>
        <dbReference type="PROSITE" id="PS51635"/>
    </source>
</evidence>
<feature type="short sequence motif" description="GXGXXG" evidence="4">
    <location>
        <begin position="64"/>
        <end position="69"/>
    </location>
</feature>
<evidence type="ECO:0000313" key="7">
    <source>
        <dbReference type="EMBL" id="SUB96754.1"/>
    </source>
</evidence>
<keyword evidence="3 4" id="KW-0443">Lipid metabolism</keyword>
<sequence length="707" mass="78190">MIMAMKRNMGCVKFFAMTVFLLLSVTMGTRAQVAGQDTLAVGDSAEVADSLPAVRKRVGIVLAGGGAKGMAHIGVLKVLERAGIPIDLIAGTSMGSIIGGLYSIGWNAAVMDSIVRKQDWMFLLTDKEHYYSQNLFHRERQNTYLLTRSYTAGQKNLSERGGIIRGTNLAKLFNRLTTGYTDSLDFNRLPIPFACVATNIVDNTEYDFHSGVLAEAMRASMAIPGAFTPVRKGDMVLVDGGLRNNYPADVARSMGADYIIGVTVQSPPKTADDLVSGAGILGQIIDVNCKNKYAANLAITDIAIRVNTEGYSAAGFSPAAIDSLIRRGEEEAMKHWDEIIALKRKLGIGEDYRPARLSPKPEATVPVDFAVKEAATRPPHDRVVGSVGVRFDTEEMVALQLNGVYRSARLPVDFSATLRLGRRVMAGALASWMPHKSAKVELGYTFRHNDIDICNAGHNDYKVVYNHHRANLTLAGINIRNLVADLAVRWDYYNYTQLLISRKMSPGDITLTDDHYFSYHANVHYDSENNGLFPTRGARFVAEYAYVTDNLAHYNGHAGFSELSALWRMSFPITKQLTLQPMLYGRLLFGSEIPDVRRNMIGGLWFGHYLEQQMPFAGLGRIEATDNQFVACRLKAQAQLTTNNFVLFKIVAAQHGDRLRNLLDHGPMMGYQLGYYYRTMFGPVGAALGYSSKADRPNFYINIGFEF</sequence>
<comment type="caution">
    <text evidence="7">The sequence shown here is derived from an EMBL/GenBank/DDBJ whole genome shotgun (WGS) entry which is preliminary data.</text>
</comment>
<evidence type="ECO:0000256" key="5">
    <source>
        <dbReference type="SAM" id="SignalP"/>
    </source>
</evidence>
<dbReference type="Proteomes" id="UP000255283">
    <property type="component" value="Unassembled WGS sequence"/>
</dbReference>
<accession>A0AAQ1UNK9</accession>
<gene>
    <name evidence="7" type="primary">rssA_4</name>
    <name evidence="7" type="ORF">NCTC13063_02525</name>
</gene>
<protein>
    <submittedName>
        <fullName evidence="7">NTE family protein rssA</fullName>
    </submittedName>
</protein>
<dbReference type="InterPro" id="IPR050301">
    <property type="entry name" value="NTE"/>
</dbReference>
<dbReference type="Pfam" id="PF01734">
    <property type="entry name" value="Patatin"/>
    <property type="match status" value="1"/>
</dbReference>
<dbReference type="GO" id="GO:0016787">
    <property type="term" value="F:hydrolase activity"/>
    <property type="evidence" value="ECO:0007669"/>
    <property type="project" value="UniProtKB-UniRule"/>
</dbReference>
<feature type="short sequence motif" description="GXSXG" evidence="4">
    <location>
        <begin position="91"/>
        <end position="95"/>
    </location>
</feature>
<dbReference type="Pfam" id="PF19143">
    <property type="entry name" value="Omp85_2"/>
    <property type="match status" value="1"/>
</dbReference>
<feature type="signal peptide" evidence="5">
    <location>
        <begin position="1"/>
        <end position="31"/>
    </location>
</feature>
<proteinExistence type="predicted"/>
<reference evidence="7 8" key="1">
    <citation type="submission" date="2018-06" db="EMBL/GenBank/DDBJ databases">
        <authorList>
            <consortium name="Pathogen Informatics"/>
            <person name="Doyle S."/>
        </authorList>
    </citation>
    <scope>NUCLEOTIDE SEQUENCE [LARGE SCALE GENOMIC DNA]</scope>
    <source>
        <strain evidence="7 8">NCTC13063</strain>
    </source>
</reference>
<dbReference type="PANTHER" id="PTHR14226:SF76">
    <property type="entry name" value="NTE FAMILY PROTEIN RSSA"/>
    <property type="match status" value="1"/>
</dbReference>
<dbReference type="CDD" id="cd07205">
    <property type="entry name" value="Pat_PNPLA6_PNPLA7_NTE1_like"/>
    <property type="match status" value="1"/>
</dbReference>
<dbReference type="Gene3D" id="3.40.1090.10">
    <property type="entry name" value="Cytosolic phospholipase A2 catalytic domain"/>
    <property type="match status" value="2"/>
</dbReference>
<name>A0AAQ1UNK9_9BACT</name>
<evidence type="ECO:0000256" key="2">
    <source>
        <dbReference type="ARBA" id="ARBA00022963"/>
    </source>
</evidence>
<keyword evidence="5" id="KW-0732">Signal</keyword>
<dbReference type="EMBL" id="UGTJ01000002">
    <property type="protein sequence ID" value="SUB96754.1"/>
    <property type="molecule type" value="Genomic_DNA"/>
</dbReference>
<dbReference type="PROSITE" id="PS51635">
    <property type="entry name" value="PNPLA"/>
    <property type="match status" value="1"/>
</dbReference>
<feature type="domain" description="PNPLA" evidence="6">
    <location>
        <begin position="60"/>
        <end position="252"/>
    </location>
</feature>
<feature type="short sequence motif" description="DGA/G" evidence="4">
    <location>
        <begin position="239"/>
        <end position="241"/>
    </location>
</feature>
<dbReference type="InterPro" id="IPR016035">
    <property type="entry name" value="Acyl_Trfase/lysoPLipase"/>
</dbReference>
<dbReference type="InterPro" id="IPR002641">
    <property type="entry name" value="PNPLA_dom"/>
</dbReference>
<dbReference type="AlphaFoldDB" id="A0AAQ1UNK9"/>
<dbReference type="PANTHER" id="PTHR14226">
    <property type="entry name" value="NEUROPATHY TARGET ESTERASE/SWISS CHEESE D.MELANOGASTER"/>
    <property type="match status" value="1"/>
</dbReference>
<evidence type="ECO:0000256" key="3">
    <source>
        <dbReference type="ARBA" id="ARBA00023098"/>
    </source>
</evidence>
<dbReference type="InterPro" id="IPR043864">
    <property type="entry name" value="Omp85-like_dom"/>
</dbReference>
<dbReference type="SUPFAM" id="SSF52151">
    <property type="entry name" value="FabD/lysophospholipase-like"/>
    <property type="match status" value="1"/>
</dbReference>
<feature type="chain" id="PRO_5042943712" evidence="5">
    <location>
        <begin position="32"/>
        <end position="707"/>
    </location>
</feature>
<dbReference type="Gene3D" id="2.40.160.50">
    <property type="entry name" value="membrane protein fhac: a member of the omp85/tpsb transporter family"/>
    <property type="match status" value="1"/>
</dbReference>
<evidence type="ECO:0000256" key="4">
    <source>
        <dbReference type="PROSITE-ProRule" id="PRU01161"/>
    </source>
</evidence>
<feature type="active site" description="Nucleophile" evidence="4">
    <location>
        <position position="93"/>
    </location>
</feature>